<dbReference type="Gene3D" id="3.40.50.300">
    <property type="entry name" value="P-loop containing nucleotide triphosphate hydrolases"/>
    <property type="match status" value="1"/>
</dbReference>
<feature type="coiled-coil region" evidence="1">
    <location>
        <begin position="359"/>
        <end position="400"/>
    </location>
</feature>
<proteinExistence type="predicted"/>
<feature type="coiled-coil region" evidence="1">
    <location>
        <begin position="450"/>
        <end position="484"/>
    </location>
</feature>
<dbReference type="SUPFAM" id="SSF52540">
    <property type="entry name" value="P-loop containing nucleoside triphosphate hydrolases"/>
    <property type="match status" value="1"/>
</dbReference>
<dbReference type="AlphaFoldDB" id="A0A975HIY7"/>
<keyword evidence="1" id="KW-0175">Coiled coil</keyword>
<dbReference type="RefSeq" id="WP_208832806.1">
    <property type="nucleotide sequence ID" value="NZ_CP072110.1"/>
</dbReference>
<feature type="coiled-coil region" evidence="1">
    <location>
        <begin position="201"/>
        <end position="262"/>
    </location>
</feature>
<reference evidence="2" key="1">
    <citation type="submission" date="2021-03" db="EMBL/GenBank/DDBJ databases">
        <title>Description of Psychrosphaera ytuae sp. nov. isolated from deep sea sediment of South China Sea.</title>
        <authorList>
            <person name="Zhang J."/>
            <person name="Xu X.-D."/>
        </authorList>
    </citation>
    <scope>NUCLEOTIDE SEQUENCE</scope>
    <source>
        <strain evidence="2">MTZ26</strain>
    </source>
</reference>
<evidence type="ECO:0000256" key="1">
    <source>
        <dbReference type="SAM" id="Coils"/>
    </source>
</evidence>
<name>A0A975HIY7_9GAMM</name>
<evidence type="ECO:0000313" key="2">
    <source>
        <dbReference type="EMBL" id="QTH64752.1"/>
    </source>
</evidence>
<keyword evidence="3" id="KW-1185">Reference proteome</keyword>
<evidence type="ECO:0000313" key="3">
    <source>
        <dbReference type="Proteomes" id="UP000682739"/>
    </source>
</evidence>
<organism evidence="2 3">
    <name type="scientific">Psychrosphaera ytuae</name>
    <dbReference type="NCBI Taxonomy" id="2820710"/>
    <lineage>
        <taxon>Bacteria</taxon>
        <taxon>Pseudomonadati</taxon>
        <taxon>Pseudomonadota</taxon>
        <taxon>Gammaproteobacteria</taxon>
        <taxon>Alteromonadales</taxon>
        <taxon>Pseudoalteromonadaceae</taxon>
        <taxon>Psychrosphaera</taxon>
    </lineage>
</organism>
<dbReference type="InterPro" id="IPR027417">
    <property type="entry name" value="P-loop_NTPase"/>
</dbReference>
<accession>A0A975HIY7</accession>
<evidence type="ECO:0008006" key="4">
    <source>
        <dbReference type="Google" id="ProtNLM"/>
    </source>
</evidence>
<dbReference type="EMBL" id="CP072110">
    <property type="protein sequence ID" value="QTH64752.1"/>
    <property type="molecule type" value="Genomic_DNA"/>
</dbReference>
<dbReference type="KEGG" id="psym:J1N51_04625"/>
<dbReference type="Proteomes" id="UP000682739">
    <property type="component" value="Chromosome"/>
</dbReference>
<sequence length="638" mass="72803">MESSYLVVNKILIKGIEQTYQCEFEQGLNIIWGDMDSGKSSILNLIDYCLGGKGTELDYDEIKSKGRVAYLETDLNGSITTFERVLHHDDSLIKVYNSAYSEIDSIYPKLCSPSVTVEQPDGWISDLILEKLNIPKVKIKESKLRDDATAYRLSFRDLMKLLYLKQKKVASENLMDAANGALLNKNVEIQKFVYGVHDDQLSELNIELQNNTRRLNELKTKADNIREFLKSTDSLNVNDSELVELRSNLKDIDNEIKKLSNEQGLASLISQEFRKQLNEFEGLLTSNKKKYQKNKKKLENFIRLKSTYEHDLQCLSASSSFKAHSVKTDRDLSFDCPLCESKLEINSPVLSETDLVSENRSLKNRIQGCKSSINSLNDQQDDLLADIKELELTIADIRGEFDKNSISKISPLVESINTLHNTKKVVYSQLASIEKNIKLKNKLLESTEEIANKETTISRIRASIKDVEEKLNDLDDIMNGLSGEFRYLMRHSKLSNNYGSSVDGKFLPVFRERPYSNISSGGVRTIMSVHLYLSRLRYLIKNGGNLPTFLMLDTPGQNIGRYARATDNEDNLSDPTIYEEIYKQVIDFDKLSRKKNKVYQIIVVDNDLANCLNESDYKLVKRFDKSDSSFEKGLIFDA</sequence>
<gene>
    <name evidence="2" type="ORF">J1N51_04625</name>
</gene>
<dbReference type="Gene3D" id="1.10.287.1490">
    <property type="match status" value="1"/>
</dbReference>
<protein>
    <recommendedName>
        <fullName evidence="4">Rad50/SbcC-type AAA domain-containing protein</fullName>
    </recommendedName>
</protein>